<dbReference type="Gene3D" id="1.10.443.10">
    <property type="entry name" value="Intergrase catalytic core"/>
    <property type="match status" value="1"/>
</dbReference>
<feature type="domain" description="Tyr recombinase" evidence="5">
    <location>
        <begin position="165"/>
        <end position="367"/>
    </location>
</feature>
<dbReference type="InterPro" id="IPR010998">
    <property type="entry name" value="Integrase_recombinase_N"/>
</dbReference>
<reference evidence="6" key="1">
    <citation type="submission" date="2021-03" db="EMBL/GenBank/DDBJ databases">
        <title>Leucobacter chromiisoli sp. nov., isolated from chromium-containing soil of chemical plant.</title>
        <authorList>
            <person name="Xu Z."/>
        </authorList>
    </citation>
    <scope>NUCLEOTIDE SEQUENCE</scope>
    <source>
        <strain evidence="6">A2</strain>
    </source>
</reference>
<accession>A0A939LW47</accession>
<keyword evidence="2" id="KW-0229">DNA integration</keyword>
<dbReference type="PROSITE" id="PS51898">
    <property type="entry name" value="TYR_RECOMBINASE"/>
    <property type="match status" value="1"/>
</dbReference>
<dbReference type="GO" id="GO:0006310">
    <property type="term" value="P:DNA recombination"/>
    <property type="evidence" value="ECO:0007669"/>
    <property type="project" value="UniProtKB-KW"/>
</dbReference>
<organism evidence="6 7">
    <name type="scientific">Leucobacter ruminantium</name>
    <dbReference type="NCBI Taxonomy" id="1289170"/>
    <lineage>
        <taxon>Bacteria</taxon>
        <taxon>Bacillati</taxon>
        <taxon>Actinomycetota</taxon>
        <taxon>Actinomycetes</taxon>
        <taxon>Micrococcales</taxon>
        <taxon>Microbacteriaceae</taxon>
        <taxon>Leucobacter</taxon>
    </lineage>
</organism>
<comment type="caution">
    <text evidence="6">The sequence shown here is derived from an EMBL/GenBank/DDBJ whole genome shotgun (WGS) entry which is preliminary data.</text>
</comment>
<evidence type="ECO:0000256" key="2">
    <source>
        <dbReference type="ARBA" id="ARBA00022908"/>
    </source>
</evidence>
<dbReference type="PANTHER" id="PTHR30349">
    <property type="entry name" value="PHAGE INTEGRASE-RELATED"/>
    <property type="match status" value="1"/>
</dbReference>
<dbReference type="RefSeq" id="WP_208046361.1">
    <property type="nucleotide sequence ID" value="NZ_JAGDYL010000020.1"/>
</dbReference>
<dbReference type="PANTHER" id="PTHR30349:SF64">
    <property type="entry name" value="PROPHAGE INTEGRASE INTD-RELATED"/>
    <property type="match status" value="1"/>
</dbReference>
<dbReference type="Proteomes" id="UP000664398">
    <property type="component" value="Unassembled WGS sequence"/>
</dbReference>
<gene>
    <name evidence="6" type="ORF">J4H91_11265</name>
</gene>
<dbReference type="Pfam" id="PF00589">
    <property type="entry name" value="Phage_integrase"/>
    <property type="match status" value="1"/>
</dbReference>
<comment type="similarity">
    <text evidence="1">Belongs to the 'phage' integrase family.</text>
</comment>
<dbReference type="Gene3D" id="1.10.150.130">
    <property type="match status" value="1"/>
</dbReference>
<proteinExistence type="inferred from homology"/>
<evidence type="ECO:0000259" key="5">
    <source>
        <dbReference type="PROSITE" id="PS51898"/>
    </source>
</evidence>
<dbReference type="GO" id="GO:0003677">
    <property type="term" value="F:DNA binding"/>
    <property type="evidence" value="ECO:0007669"/>
    <property type="project" value="UniProtKB-KW"/>
</dbReference>
<evidence type="ECO:0000256" key="4">
    <source>
        <dbReference type="ARBA" id="ARBA00023172"/>
    </source>
</evidence>
<dbReference type="InterPro" id="IPR013762">
    <property type="entry name" value="Integrase-like_cat_sf"/>
</dbReference>
<dbReference type="EMBL" id="JAGDYL010000020">
    <property type="protein sequence ID" value="MBO1805889.1"/>
    <property type="molecule type" value="Genomic_DNA"/>
</dbReference>
<dbReference type="AlphaFoldDB" id="A0A939LW47"/>
<name>A0A939LW47_9MICO</name>
<dbReference type="Pfam" id="PF14659">
    <property type="entry name" value="Phage_int_SAM_3"/>
    <property type="match status" value="1"/>
</dbReference>
<dbReference type="GO" id="GO:0015074">
    <property type="term" value="P:DNA integration"/>
    <property type="evidence" value="ECO:0007669"/>
    <property type="project" value="UniProtKB-KW"/>
</dbReference>
<keyword evidence="4" id="KW-0233">DNA recombination</keyword>
<dbReference type="SUPFAM" id="SSF56349">
    <property type="entry name" value="DNA breaking-rejoining enzymes"/>
    <property type="match status" value="1"/>
</dbReference>
<dbReference type="CDD" id="cd01189">
    <property type="entry name" value="INT_ICEBs1_C_like"/>
    <property type="match status" value="1"/>
</dbReference>
<evidence type="ECO:0000256" key="1">
    <source>
        <dbReference type="ARBA" id="ARBA00008857"/>
    </source>
</evidence>
<keyword evidence="7" id="KW-1185">Reference proteome</keyword>
<evidence type="ECO:0000313" key="7">
    <source>
        <dbReference type="Proteomes" id="UP000664398"/>
    </source>
</evidence>
<dbReference type="InterPro" id="IPR002104">
    <property type="entry name" value="Integrase_catalytic"/>
</dbReference>
<evidence type="ECO:0000313" key="6">
    <source>
        <dbReference type="EMBL" id="MBO1805889.1"/>
    </source>
</evidence>
<keyword evidence="3" id="KW-0238">DNA-binding</keyword>
<dbReference type="InterPro" id="IPR050090">
    <property type="entry name" value="Tyrosine_recombinase_XerCD"/>
</dbReference>
<evidence type="ECO:0000256" key="3">
    <source>
        <dbReference type="ARBA" id="ARBA00023125"/>
    </source>
</evidence>
<protein>
    <submittedName>
        <fullName evidence="6">Site-specific integrase</fullName>
    </submittedName>
</protein>
<dbReference type="InterPro" id="IPR011010">
    <property type="entry name" value="DNA_brk_join_enz"/>
</dbReference>
<sequence>MGSVHSYTTAKGEKRYRIAYRRPDNKQTNERGFKRKRDAELRLAEVEISKIRGEFVNHRDGNVTLDMLGSDWLNTKKAVVKPSSFLSFSTAWKVHVQPKWGARKVASIRHSEVQAWVSELTTAKSATVVLRAHGILASILDAAVRDQRIVKNVARGISLPKKKAKGKPYLTHAQVEQLAAVASKPTIVRFLAYTGLRWGEMAGLHVEHVDTKKRRVNIRQNAVTVGSKIEVGTPKTHEARTVPYPAFLDEEIAALIKGKGARNILFGDGEHYMPLPRTKSGWFSRAVERCIAADTERADKAVKRGEVPPPIVPRVTPHDLRHTAASLAISAGANVKAVQRMLGHASAAMTLDTYADLFDDDLDDVAAALDRARSNVVNPLSGADDEK</sequence>
<dbReference type="InterPro" id="IPR004107">
    <property type="entry name" value="Integrase_SAM-like_N"/>
</dbReference>